<protein>
    <submittedName>
        <fullName evidence="5">Putative transcriptional regulator of N-Acetylglucosamine utilization, GntR family</fullName>
    </submittedName>
</protein>
<feature type="domain" description="HTH gntR-type" evidence="4">
    <location>
        <begin position="7"/>
        <end position="75"/>
    </location>
</feature>
<dbReference type="InterPro" id="IPR028978">
    <property type="entry name" value="Chorismate_lyase_/UTRA_dom_sf"/>
</dbReference>
<evidence type="ECO:0000313" key="6">
    <source>
        <dbReference type="Proteomes" id="UP000037178"/>
    </source>
</evidence>
<dbReference type="Gene3D" id="3.40.1410.10">
    <property type="entry name" value="Chorismate lyase-like"/>
    <property type="match status" value="1"/>
</dbReference>
<dbReference type="PANTHER" id="PTHR44846:SF1">
    <property type="entry name" value="MANNOSYL-D-GLYCERATE TRANSPORT_METABOLISM SYSTEM REPRESSOR MNGR-RELATED"/>
    <property type="match status" value="1"/>
</dbReference>
<dbReference type="GO" id="GO:0045892">
    <property type="term" value="P:negative regulation of DNA-templated transcription"/>
    <property type="evidence" value="ECO:0007669"/>
    <property type="project" value="TreeGrafter"/>
</dbReference>
<keyword evidence="6" id="KW-1185">Reference proteome</keyword>
<dbReference type="GO" id="GO:0003700">
    <property type="term" value="F:DNA-binding transcription factor activity"/>
    <property type="evidence" value="ECO:0007669"/>
    <property type="project" value="InterPro"/>
</dbReference>
<evidence type="ECO:0000256" key="2">
    <source>
        <dbReference type="ARBA" id="ARBA00023125"/>
    </source>
</evidence>
<dbReference type="Gene3D" id="1.10.10.10">
    <property type="entry name" value="Winged helix-like DNA-binding domain superfamily/Winged helix DNA-binding domain"/>
    <property type="match status" value="1"/>
</dbReference>
<comment type="caution">
    <text evidence="5">The sequence shown here is derived from an EMBL/GenBank/DDBJ whole genome shotgun (WGS) entry which is preliminary data.</text>
</comment>
<dbReference type="InterPro" id="IPR000524">
    <property type="entry name" value="Tscrpt_reg_HTH_GntR"/>
</dbReference>
<dbReference type="Pfam" id="PF00392">
    <property type="entry name" value="GntR"/>
    <property type="match status" value="1"/>
</dbReference>
<dbReference type="SMART" id="SM00866">
    <property type="entry name" value="UTRA"/>
    <property type="match status" value="1"/>
</dbReference>
<dbReference type="Pfam" id="PF07702">
    <property type="entry name" value="UTRA"/>
    <property type="match status" value="1"/>
</dbReference>
<dbReference type="CDD" id="cd07377">
    <property type="entry name" value="WHTH_GntR"/>
    <property type="match status" value="1"/>
</dbReference>
<gene>
    <name evidence="5" type="ORF">AIOL_001439</name>
</gene>
<keyword evidence="3" id="KW-0804">Transcription</keyword>
<dbReference type="RefSeq" id="WP_049642371.1">
    <property type="nucleotide sequence ID" value="NZ_LFTY01000002.1"/>
</dbReference>
<evidence type="ECO:0000259" key="4">
    <source>
        <dbReference type="PROSITE" id="PS50949"/>
    </source>
</evidence>
<dbReference type="PATRIC" id="fig|1675527.3.peg.1525"/>
<evidence type="ECO:0000256" key="1">
    <source>
        <dbReference type="ARBA" id="ARBA00023015"/>
    </source>
</evidence>
<dbReference type="EMBL" id="LFTY01000002">
    <property type="protein sequence ID" value="KMW56485.1"/>
    <property type="molecule type" value="Genomic_DNA"/>
</dbReference>
<reference evidence="5 6" key="1">
    <citation type="submission" date="2015-06" db="EMBL/GenBank/DDBJ databases">
        <title>Draft genome sequence of an Alphaproteobacteria species associated to the Mediterranean sponge Oscarella lobularis.</title>
        <authorList>
            <person name="Jourda C."/>
            <person name="Santini S."/>
            <person name="Claverie J.-M."/>
        </authorList>
    </citation>
    <scope>NUCLEOTIDE SEQUENCE [LARGE SCALE GENOMIC DNA]</scope>
    <source>
        <strain evidence="5">IGS</strain>
    </source>
</reference>
<sequence>MVQTHALPLYVQISEMLIRDIQSGRLGDGERLPPEREMAKDLSISVGTLRKSLADLSEKGLLERRQGSGNYVRHGAAPSSVYAFFRLERIEGGGLPTAQILSVELREKPDCLPAFGDGPMAHRIRRLRHLGGAPAAVEEIWLDASACAALNAEDLSESLYLFYKNSLNIWIQRAEDRVGVGDAPNWARAHGFDGTMGLVDRVSWSQTGASVEASRTWFDPNTVRYVARLT</sequence>
<dbReference type="OrthoDB" id="9794015at2"/>
<dbReference type="InterPro" id="IPR036390">
    <property type="entry name" value="WH_DNA-bd_sf"/>
</dbReference>
<dbReference type="Proteomes" id="UP000037178">
    <property type="component" value="Unassembled WGS sequence"/>
</dbReference>
<dbReference type="PROSITE" id="PS50949">
    <property type="entry name" value="HTH_GNTR"/>
    <property type="match status" value="1"/>
</dbReference>
<keyword evidence="1" id="KW-0805">Transcription regulation</keyword>
<organism evidence="5 6">
    <name type="scientific">Candidatus Rhodobacter oscarellae</name>
    <dbReference type="NCBI Taxonomy" id="1675527"/>
    <lineage>
        <taxon>Bacteria</taxon>
        <taxon>Pseudomonadati</taxon>
        <taxon>Pseudomonadota</taxon>
        <taxon>Alphaproteobacteria</taxon>
        <taxon>Rhodobacterales</taxon>
        <taxon>Rhodobacter group</taxon>
        <taxon>Rhodobacter</taxon>
    </lineage>
</organism>
<dbReference type="SMART" id="SM00345">
    <property type="entry name" value="HTH_GNTR"/>
    <property type="match status" value="1"/>
</dbReference>
<keyword evidence="2" id="KW-0238">DNA-binding</keyword>
<dbReference type="GO" id="GO:0003677">
    <property type="term" value="F:DNA binding"/>
    <property type="evidence" value="ECO:0007669"/>
    <property type="project" value="UniProtKB-KW"/>
</dbReference>
<evidence type="ECO:0000313" key="5">
    <source>
        <dbReference type="EMBL" id="KMW56485.1"/>
    </source>
</evidence>
<dbReference type="STRING" id="1675527.AIOL_001439"/>
<dbReference type="AlphaFoldDB" id="A0A0J9E171"/>
<evidence type="ECO:0000256" key="3">
    <source>
        <dbReference type="ARBA" id="ARBA00023163"/>
    </source>
</evidence>
<proteinExistence type="predicted"/>
<dbReference type="InterPro" id="IPR036388">
    <property type="entry name" value="WH-like_DNA-bd_sf"/>
</dbReference>
<name>A0A0J9E171_9RHOB</name>
<dbReference type="PANTHER" id="PTHR44846">
    <property type="entry name" value="MANNOSYL-D-GLYCERATE TRANSPORT/METABOLISM SYSTEM REPRESSOR MNGR-RELATED"/>
    <property type="match status" value="1"/>
</dbReference>
<dbReference type="InterPro" id="IPR050679">
    <property type="entry name" value="Bact_HTH_transcr_reg"/>
</dbReference>
<dbReference type="SUPFAM" id="SSF46785">
    <property type="entry name" value="Winged helix' DNA-binding domain"/>
    <property type="match status" value="1"/>
</dbReference>
<accession>A0A0J9E171</accession>
<dbReference type="SUPFAM" id="SSF64288">
    <property type="entry name" value="Chorismate lyase-like"/>
    <property type="match status" value="1"/>
</dbReference>
<dbReference type="InterPro" id="IPR011663">
    <property type="entry name" value="UTRA"/>
</dbReference>